<evidence type="ECO:0000256" key="1">
    <source>
        <dbReference type="ARBA" id="ARBA00023125"/>
    </source>
</evidence>
<dbReference type="InterPro" id="IPR001766">
    <property type="entry name" value="Fork_head_dom"/>
</dbReference>
<keyword evidence="1 2" id="KW-0238">DNA-binding</keyword>
<proteinExistence type="predicted"/>
<gene>
    <name evidence="4" type="primary">HCM1</name>
    <name evidence="4" type="ORF">TCON_2615</name>
</gene>
<keyword evidence="2" id="KW-0539">Nucleus</keyword>
<dbReference type="Gene3D" id="1.10.10.10">
    <property type="entry name" value="Winged helix-like DNA-binding domain superfamily/Winged helix DNA-binding domain"/>
    <property type="match status" value="1"/>
</dbReference>
<dbReference type="Proteomes" id="UP001516464">
    <property type="component" value="Unassembled WGS sequence"/>
</dbReference>
<dbReference type="PROSITE" id="PS50039">
    <property type="entry name" value="FORK_HEAD_3"/>
    <property type="match status" value="1"/>
</dbReference>
<dbReference type="EMBL" id="SBIQ01000398">
    <property type="protein sequence ID" value="KAF7678006.1"/>
    <property type="molecule type" value="Genomic_DNA"/>
</dbReference>
<accession>A0ABQ7HVM1</accession>
<dbReference type="Pfam" id="PF00250">
    <property type="entry name" value="Forkhead"/>
    <property type="match status" value="1"/>
</dbReference>
<dbReference type="SUPFAM" id="SSF46785">
    <property type="entry name" value="Winged helix' DNA-binding domain"/>
    <property type="match status" value="1"/>
</dbReference>
<protein>
    <submittedName>
        <fullName evidence="4">Forkhead transcription factor HCM1</fullName>
    </submittedName>
</protein>
<feature type="domain" description="Fork-head" evidence="3">
    <location>
        <begin position="8"/>
        <end position="95"/>
    </location>
</feature>
<dbReference type="InterPro" id="IPR036390">
    <property type="entry name" value="WH_DNA-bd_sf"/>
</dbReference>
<evidence type="ECO:0000313" key="5">
    <source>
        <dbReference type="Proteomes" id="UP001516464"/>
    </source>
</evidence>
<comment type="caution">
    <text evidence="4">The sequence shown here is derived from an EMBL/GenBank/DDBJ whole genome shotgun (WGS) entry which is preliminary data.</text>
</comment>
<organism evidence="4 5">
    <name type="scientific">Astathelohania contejeani</name>
    <dbReference type="NCBI Taxonomy" id="164912"/>
    <lineage>
        <taxon>Eukaryota</taxon>
        <taxon>Fungi</taxon>
        <taxon>Fungi incertae sedis</taxon>
        <taxon>Microsporidia</taxon>
        <taxon>Astathelohaniidae</taxon>
        <taxon>Astathelohania</taxon>
    </lineage>
</organism>
<feature type="DNA-binding region" description="Fork-head" evidence="2">
    <location>
        <begin position="8"/>
        <end position="95"/>
    </location>
</feature>
<evidence type="ECO:0000256" key="2">
    <source>
        <dbReference type="PROSITE-ProRule" id="PRU00089"/>
    </source>
</evidence>
<comment type="subcellular location">
    <subcellularLocation>
        <location evidence="2">Nucleus</location>
    </subcellularLocation>
</comment>
<reference evidence="4 5" key="1">
    <citation type="submission" date="2019-01" db="EMBL/GenBank/DDBJ databases">
        <title>Genomes sequencing and comparative genomics of infectious freshwater microsporidia, Cucumispora dikerogammari and Thelohania contejeani.</title>
        <authorList>
            <person name="Cormier A."/>
            <person name="Giraud I."/>
            <person name="Wattier R."/>
            <person name="Teixeira M."/>
            <person name="Grandjean F."/>
            <person name="Rigaud T."/>
            <person name="Cordaux R."/>
        </authorList>
    </citation>
    <scope>NUCLEOTIDE SEQUENCE [LARGE SCALE GENOMIC DNA]</scope>
    <source>
        <strain evidence="4">T1</strain>
        <tissue evidence="4">Spores</tissue>
    </source>
</reference>
<evidence type="ECO:0000259" key="3">
    <source>
        <dbReference type="PROSITE" id="PS50039"/>
    </source>
</evidence>
<keyword evidence="5" id="KW-1185">Reference proteome</keyword>
<dbReference type="InterPro" id="IPR036388">
    <property type="entry name" value="WH-like_DNA-bd_sf"/>
</dbReference>
<name>A0ABQ7HVM1_9MICR</name>
<dbReference type="SMART" id="SM00339">
    <property type="entry name" value="FH"/>
    <property type="match status" value="1"/>
</dbReference>
<sequence length="182" mass="21130">MTKKIRVIKDFTYSSIIKEAISSSESGKATSAEIFTYITNKHPNLFKQSNSMTWKGNIRQLLSKSPEFVKLKKDQSSKLHYWKYIPYEDLFEQENSGIIPESIQIEPTSHVPKTPAYFNGYKIRNLMTRESKLAQSTIYQPLTNLLNVDKMLDFSCLDYRNEYDEAANDSADIFDDETKENK</sequence>
<evidence type="ECO:0000313" key="4">
    <source>
        <dbReference type="EMBL" id="KAF7678006.1"/>
    </source>
</evidence>